<dbReference type="InterPro" id="IPR001873">
    <property type="entry name" value="ENaC"/>
</dbReference>
<evidence type="ECO:0000256" key="6">
    <source>
        <dbReference type="ARBA" id="ARBA00022989"/>
    </source>
</evidence>
<evidence type="ECO:0000256" key="8">
    <source>
        <dbReference type="ARBA" id="ARBA00023065"/>
    </source>
</evidence>
<keyword evidence="9 13" id="KW-0472">Membrane</keyword>
<feature type="transmembrane region" description="Helical" evidence="13">
    <location>
        <begin position="54"/>
        <end position="74"/>
    </location>
</feature>
<evidence type="ECO:0000256" key="13">
    <source>
        <dbReference type="SAM" id="Phobius"/>
    </source>
</evidence>
<evidence type="ECO:0000256" key="7">
    <source>
        <dbReference type="ARBA" id="ARBA00023053"/>
    </source>
</evidence>
<dbReference type="Pfam" id="PF00858">
    <property type="entry name" value="ASC"/>
    <property type="match status" value="1"/>
</dbReference>
<proteinExistence type="inferred from homology"/>
<evidence type="ECO:0000313" key="14">
    <source>
        <dbReference type="EMBL" id="KAF7997040.1"/>
    </source>
</evidence>
<dbReference type="InterPro" id="IPR020903">
    <property type="entry name" value="ENaC_CS"/>
</dbReference>
<evidence type="ECO:0000256" key="9">
    <source>
        <dbReference type="ARBA" id="ARBA00023136"/>
    </source>
</evidence>
<evidence type="ECO:0000256" key="11">
    <source>
        <dbReference type="ARBA" id="ARBA00023303"/>
    </source>
</evidence>
<name>A0A835CXW5_APHGI</name>
<dbReference type="OrthoDB" id="6502088at2759"/>
<dbReference type="GO" id="GO:0015280">
    <property type="term" value="F:ligand-gated sodium channel activity"/>
    <property type="evidence" value="ECO:0007669"/>
    <property type="project" value="TreeGrafter"/>
</dbReference>
<keyword evidence="3 12" id="KW-0813">Transport</keyword>
<organism evidence="14 15">
    <name type="scientific">Aphidius gifuensis</name>
    <name type="common">Parasitoid wasp</name>
    <dbReference type="NCBI Taxonomy" id="684658"/>
    <lineage>
        <taxon>Eukaryota</taxon>
        <taxon>Metazoa</taxon>
        <taxon>Ecdysozoa</taxon>
        <taxon>Arthropoda</taxon>
        <taxon>Hexapoda</taxon>
        <taxon>Insecta</taxon>
        <taxon>Pterygota</taxon>
        <taxon>Neoptera</taxon>
        <taxon>Endopterygota</taxon>
        <taxon>Hymenoptera</taxon>
        <taxon>Apocrita</taxon>
        <taxon>Ichneumonoidea</taxon>
        <taxon>Braconidae</taxon>
        <taxon>Aphidiinae</taxon>
        <taxon>Aphidius</taxon>
    </lineage>
</organism>
<dbReference type="Proteomes" id="UP000639338">
    <property type="component" value="Unassembled WGS sequence"/>
</dbReference>
<keyword evidence="10 12" id="KW-0739">Sodium transport</keyword>
<evidence type="ECO:0000256" key="5">
    <source>
        <dbReference type="ARBA" id="ARBA00022692"/>
    </source>
</evidence>
<keyword evidence="8 12" id="KW-0406">Ion transport</keyword>
<evidence type="ECO:0000313" key="15">
    <source>
        <dbReference type="Proteomes" id="UP000639338"/>
    </source>
</evidence>
<dbReference type="PRINTS" id="PR01078">
    <property type="entry name" value="AMINACHANNEL"/>
</dbReference>
<protein>
    <recommendedName>
        <fullName evidence="16">Sodium channel protein Nach</fullName>
    </recommendedName>
</protein>
<keyword evidence="15" id="KW-1185">Reference proteome</keyword>
<keyword evidence="4 12" id="KW-0894">Sodium channel</keyword>
<evidence type="ECO:0000256" key="10">
    <source>
        <dbReference type="ARBA" id="ARBA00023201"/>
    </source>
</evidence>
<reference evidence="14 15" key="1">
    <citation type="submission" date="2020-08" db="EMBL/GenBank/DDBJ databases">
        <title>Aphidius gifuensis genome sequencing and assembly.</title>
        <authorList>
            <person name="Du Z."/>
        </authorList>
    </citation>
    <scope>NUCLEOTIDE SEQUENCE [LARGE SCALE GENOMIC DNA]</scope>
    <source>
        <strain evidence="14">YNYX2018</strain>
        <tissue evidence="14">Adults</tissue>
    </source>
</reference>
<evidence type="ECO:0000256" key="4">
    <source>
        <dbReference type="ARBA" id="ARBA00022461"/>
    </source>
</evidence>
<evidence type="ECO:0000256" key="2">
    <source>
        <dbReference type="ARBA" id="ARBA00007193"/>
    </source>
</evidence>
<accession>A0A835CXW5</accession>
<dbReference type="GO" id="GO:0005886">
    <property type="term" value="C:plasma membrane"/>
    <property type="evidence" value="ECO:0007669"/>
    <property type="project" value="TreeGrafter"/>
</dbReference>
<evidence type="ECO:0000256" key="12">
    <source>
        <dbReference type="RuleBase" id="RU000679"/>
    </source>
</evidence>
<dbReference type="Gene3D" id="2.60.470.10">
    <property type="entry name" value="Acid-sensing ion channels like domains"/>
    <property type="match status" value="1"/>
</dbReference>
<evidence type="ECO:0000256" key="1">
    <source>
        <dbReference type="ARBA" id="ARBA00004141"/>
    </source>
</evidence>
<comment type="caution">
    <text evidence="14">The sequence shown here is derived from an EMBL/GenBank/DDBJ whole genome shotgun (WGS) entry which is preliminary data.</text>
</comment>
<feature type="transmembrane region" description="Helical" evidence="13">
    <location>
        <begin position="474"/>
        <end position="501"/>
    </location>
</feature>
<dbReference type="Gene3D" id="1.10.287.770">
    <property type="entry name" value="YojJ-like"/>
    <property type="match status" value="1"/>
</dbReference>
<gene>
    <name evidence="14" type="ORF">HCN44_005317</name>
</gene>
<comment type="similarity">
    <text evidence="2 12">Belongs to the amiloride-sensitive sodium channel (TC 1.A.6) family.</text>
</comment>
<sequence length="520" mass="59650">MIEIMQHDKPEIKTFKSQLLFKMKKQAEEFCVNTGLHGYKYIGYNRRTKFERTLWGITVFIALSCACVLMHTAWEYNSSRSTLTVIKTTHRGIWNYPFPAVTVCNLNRISAKKAKQFVNTLNIPKNITRNGVVQQLRYLLALFDPGVFDNLDNIHHLQNLLDNNNVTVVDVMRQISPDCSRLLIGCKWKGNQVNCGKIIKQSLSRDGFCCSFNYTSPFDSSVIQKQNFEKVTSCGYQTGLTIAINPEPDDYLAPLLGSYGVKILLHFPYNYPDYNAVSKLIGMGYQVFLSISPTEIYSTPAVRKLSISNRKCLFHDENINMPVNSSNIGMEFYHYSYINCMTACRAEAIISKCGCLPFYYEQKSTRICNLTDVKCLKENRDFFDTSFPGYDSKIKVTNELIQNTDRPCNCLPDCTLYQYDIEDSQGTLKMTKSYADDPFLKDLNITSQSTVHIFFADLVSLQYCRNVYFDWHNLFASFGGLLGLFAGFSLMSGCELIYFFIIRITSDSCIRNKNKRKFNH</sequence>
<dbReference type="AlphaFoldDB" id="A0A835CXW5"/>
<comment type="subcellular location">
    <subcellularLocation>
        <location evidence="1">Membrane</location>
        <topology evidence="1">Multi-pass membrane protein</topology>
    </subcellularLocation>
</comment>
<dbReference type="PROSITE" id="PS01206">
    <property type="entry name" value="ASC"/>
    <property type="match status" value="1"/>
</dbReference>
<dbReference type="PANTHER" id="PTHR11690:SF237">
    <property type="entry name" value="PICKPOCKET 16-RELATED"/>
    <property type="match status" value="1"/>
</dbReference>
<evidence type="ECO:0000256" key="3">
    <source>
        <dbReference type="ARBA" id="ARBA00022448"/>
    </source>
</evidence>
<dbReference type="PANTHER" id="PTHR11690">
    <property type="entry name" value="AMILORIDE-SENSITIVE SODIUM CHANNEL-RELATED"/>
    <property type="match status" value="1"/>
</dbReference>
<keyword evidence="6 13" id="KW-1133">Transmembrane helix</keyword>
<dbReference type="EMBL" id="JACMRX010000001">
    <property type="protein sequence ID" value="KAF7997040.1"/>
    <property type="molecule type" value="Genomic_DNA"/>
</dbReference>
<evidence type="ECO:0008006" key="16">
    <source>
        <dbReference type="Google" id="ProtNLM"/>
    </source>
</evidence>
<keyword evidence="5 12" id="KW-0812">Transmembrane</keyword>
<keyword evidence="11 12" id="KW-0407">Ion channel</keyword>
<keyword evidence="7" id="KW-0915">Sodium</keyword>